<evidence type="ECO:0000256" key="2">
    <source>
        <dbReference type="ARBA" id="ARBA00023125"/>
    </source>
</evidence>
<dbReference type="PROSITE" id="PS50987">
    <property type="entry name" value="HTH_ARSR_2"/>
    <property type="match status" value="1"/>
</dbReference>
<sequence length="120" mass="12990">MNPRPNTPPSAQPGELPRLPGALSGLQRAEAEFGTIARCLQAIGHPLSLRILCLLSEGEASVGELQARLGKPLPTISLHLHKLADRGILEARSAGNRVYFTLRSPHIRSLVEGIRTNFLN</sequence>
<dbReference type="EMBL" id="JABZMI010000042">
    <property type="protein sequence ID" value="MBF1164142.1"/>
    <property type="molecule type" value="Genomic_DNA"/>
</dbReference>
<protein>
    <submittedName>
        <fullName evidence="6">Winged helix-turn-helix transcriptional regulator</fullName>
    </submittedName>
</protein>
<dbReference type="NCBIfam" id="NF033788">
    <property type="entry name" value="HTH_metalloreg"/>
    <property type="match status" value="1"/>
</dbReference>
<evidence type="ECO:0000256" key="3">
    <source>
        <dbReference type="ARBA" id="ARBA00023163"/>
    </source>
</evidence>
<proteinExistence type="predicted"/>
<dbReference type="Pfam" id="PF12840">
    <property type="entry name" value="HTH_20"/>
    <property type="match status" value="1"/>
</dbReference>
<comment type="caution">
    <text evidence="6">The sequence shown here is derived from an EMBL/GenBank/DDBJ whole genome shotgun (WGS) entry which is preliminary data.</text>
</comment>
<dbReference type="Proteomes" id="UP000718593">
    <property type="component" value="Unassembled WGS sequence"/>
</dbReference>
<dbReference type="PANTHER" id="PTHR43132:SF2">
    <property type="entry name" value="ARSENICAL RESISTANCE OPERON REPRESSOR ARSR-RELATED"/>
    <property type="match status" value="1"/>
</dbReference>
<dbReference type="AlphaFoldDB" id="A0A930BSW9"/>
<keyword evidence="3" id="KW-0804">Transcription</keyword>
<feature type="compositionally biased region" description="Pro residues" evidence="4">
    <location>
        <begin position="1"/>
        <end position="11"/>
    </location>
</feature>
<dbReference type="PANTHER" id="PTHR43132">
    <property type="entry name" value="ARSENICAL RESISTANCE OPERON REPRESSOR ARSR-RELATED"/>
    <property type="match status" value="1"/>
</dbReference>
<dbReference type="SUPFAM" id="SSF46785">
    <property type="entry name" value="Winged helix' DNA-binding domain"/>
    <property type="match status" value="1"/>
</dbReference>
<evidence type="ECO:0000313" key="7">
    <source>
        <dbReference type="Proteomes" id="UP000718593"/>
    </source>
</evidence>
<dbReference type="SMART" id="SM00418">
    <property type="entry name" value="HTH_ARSR"/>
    <property type="match status" value="1"/>
</dbReference>
<name>A0A930BSW9_9RHOO</name>
<dbReference type="InterPro" id="IPR036390">
    <property type="entry name" value="WH_DNA-bd_sf"/>
</dbReference>
<keyword evidence="2" id="KW-0238">DNA-binding</keyword>
<feature type="region of interest" description="Disordered" evidence="4">
    <location>
        <begin position="1"/>
        <end position="21"/>
    </location>
</feature>
<accession>A0A930BSW9</accession>
<feature type="domain" description="HTH arsR-type" evidence="5">
    <location>
        <begin position="28"/>
        <end position="120"/>
    </location>
</feature>
<evidence type="ECO:0000313" key="6">
    <source>
        <dbReference type="EMBL" id="MBF1164142.1"/>
    </source>
</evidence>
<dbReference type="GO" id="GO:0003700">
    <property type="term" value="F:DNA-binding transcription factor activity"/>
    <property type="evidence" value="ECO:0007669"/>
    <property type="project" value="InterPro"/>
</dbReference>
<dbReference type="InterPro" id="IPR036388">
    <property type="entry name" value="WH-like_DNA-bd_sf"/>
</dbReference>
<dbReference type="CDD" id="cd00090">
    <property type="entry name" value="HTH_ARSR"/>
    <property type="match status" value="1"/>
</dbReference>
<dbReference type="PRINTS" id="PR00778">
    <property type="entry name" value="HTHARSR"/>
</dbReference>
<dbReference type="GO" id="GO:0003677">
    <property type="term" value="F:DNA binding"/>
    <property type="evidence" value="ECO:0007669"/>
    <property type="project" value="UniProtKB-KW"/>
</dbReference>
<evidence type="ECO:0000256" key="1">
    <source>
        <dbReference type="ARBA" id="ARBA00023015"/>
    </source>
</evidence>
<evidence type="ECO:0000259" key="5">
    <source>
        <dbReference type="PROSITE" id="PS50987"/>
    </source>
</evidence>
<evidence type="ECO:0000256" key="4">
    <source>
        <dbReference type="SAM" id="MobiDB-lite"/>
    </source>
</evidence>
<organism evidence="6 7">
    <name type="scientific">Dechloromonas agitata</name>
    <dbReference type="NCBI Taxonomy" id="73030"/>
    <lineage>
        <taxon>Bacteria</taxon>
        <taxon>Pseudomonadati</taxon>
        <taxon>Pseudomonadota</taxon>
        <taxon>Betaproteobacteria</taxon>
        <taxon>Rhodocyclales</taxon>
        <taxon>Azonexaceae</taxon>
        <taxon>Dechloromonas</taxon>
    </lineage>
</organism>
<dbReference type="Gene3D" id="1.10.10.10">
    <property type="entry name" value="Winged helix-like DNA-binding domain superfamily/Winged helix DNA-binding domain"/>
    <property type="match status" value="1"/>
</dbReference>
<dbReference type="RefSeq" id="WP_051453094.1">
    <property type="nucleotide sequence ID" value="NZ_JARBJQ010000019.1"/>
</dbReference>
<reference evidence="6" key="1">
    <citation type="submission" date="2020-04" db="EMBL/GenBank/DDBJ databases">
        <title>Deep metagenomics examines the oral microbiome during advanced dental caries in children, revealing novel taxa and co-occurrences with host molecules.</title>
        <authorList>
            <person name="Baker J.L."/>
            <person name="Morton J.T."/>
            <person name="Dinis M."/>
            <person name="Alvarez R."/>
            <person name="Tran N.C."/>
            <person name="Knight R."/>
            <person name="Edlund A."/>
        </authorList>
    </citation>
    <scope>NUCLEOTIDE SEQUENCE</scope>
    <source>
        <strain evidence="6">JCVI_32_bin.24</strain>
    </source>
</reference>
<dbReference type="InterPro" id="IPR001845">
    <property type="entry name" value="HTH_ArsR_DNA-bd_dom"/>
</dbReference>
<dbReference type="InterPro" id="IPR051011">
    <property type="entry name" value="Metal_resp_trans_reg"/>
</dbReference>
<gene>
    <name evidence="6" type="ORF">HXL68_03775</name>
</gene>
<dbReference type="InterPro" id="IPR011991">
    <property type="entry name" value="ArsR-like_HTH"/>
</dbReference>
<keyword evidence="1" id="KW-0805">Transcription regulation</keyword>